<dbReference type="PROSITE" id="PS51257">
    <property type="entry name" value="PROKAR_LIPOPROTEIN"/>
    <property type="match status" value="1"/>
</dbReference>
<evidence type="ECO:0000256" key="1">
    <source>
        <dbReference type="SAM" id="SignalP"/>
    </source>
</evidence>
<sequence>MRTSRLLAAGTTIAAAGALAACDPGPPADGLGGALESVPATEDNLRLIAWTDVSAVTELGGYDEYPHPFATAGLVGYGTLGQLTRQLDPALLPDGGSEGATALWVGEPPYTAFRFDGVDGEAVAGFFAEADGESSDLADGTLLVRRGDAEVDLEDDLLPPQVLSQMNTVWFGERTFVGSTHQTMVADLVEGTDESAADAEVYSGVTDCLGDVVAAELHSGDDPAPATSLAIGFSGSTEEPVATLCLRVDDPETMVETVTDQLTSGSDPSTQRPWQDILGEGEVTESGDWVQVQFVDPEQPDAIYQALYGGALPALMGAEIEDPRLG</sequence>
<organism evidence="2 3">
    <name type="scientific">Ruania alba</name>
    <dbReference type="NCBI Taxonomy" id="648782"/>
    <lineage>
        <taxon>Bacteria</taxon>
        <taxon>Bacillati</taxon>
        <taxon>Actinomycetota</taxon>
        <taxon>Actinomycetes</taxon>
        <taxon>Micrococcales</taxon>
        <taxon>Ruaniaceae</taxon>
        <taxon>Ruania</taxon>
    </lineage>
</organism>
<dbReference type="EMBL" id="FNTX01000002">
    <property type="protein sequence ID" value="SEE80290.1"/>
    <property type="molecule type" value="Genomic_DNA"/>
</dbReference>
<dbReference type="RefSeq" id="WP_089773842.1">
    <property type="nucleotide sequence ID" value="NZ_FNTX01000002.1"/>
</dbReference>
<name>A0A1H5LTI3_9MICO</name>
<dbReference type="OrthoDB" id="5143058at2"/>
<feature type="chain" id="PRO_5011748566" evidence="1">
    <location>
        <begin position="21"/>
        <end position="326"/>
    </location>
</feature>
<dbReference type="Proteomes" id="UP000199220">
    <property type="component" value="Unassembled WGS sequence"/>
</dbReference>
<keyword evidence="1" id="KW-0732">Signal</keyword>
<gene>
    <name evidence="2" type="ORF">SAMN04488554_2970</name>
</gene>
<evidence type="ECO:0000313" key="3">
    <source>
        <dbReference type="Proteomes" id="UP000199220"/>
    </source>
</evidence>
<feature type="signal peptide" evidence="1">
    <location>
        <begin position="1"/>
        <end position="20"/>
    </location>
</feature>
<evidence type="ECO:0000313" key="2">
    <source>
        <dbReference type="EMBL" id="SEE80290.1"/>
    </source>
</evidence>
<reference evidence="3" key="1">
    <citation type="submission" date="2016-10" db="EMBL/GenBank/DDBJ databases">
        <authorList>
            <person name="Varghese N."/>
            <person name="Submissions S."/>
        </authorList>
    </citation>
    <scope>NUCLEOTIDE SEQUENCE [LARGE SCALE GENOMIC DNA]</scope>
    <source>
        <strain evidence="3">DSM 21368</strain>
    </source>
</reference>
<dbReference type="AlphaFoldDB" id="A0A1H5LTI3"/>
<accession>A0A1H5LTI3</accession>
<keyword evidence="3" id="KW-1185">Reference proteome</keyword>
<proteinExistence type="predicted"/>
<protein>
    <submittedName>
        <fullName evidence="2">Uncharacterized protein</fullName>
    </submittedName>
</protein>